<reference evidence="11" key="2">
    <citation type="submission" date="2025-08" db="UniProtKB">
        <authorList>
            <consortium name="Ensembl"/>
        </authorList>
    </citation>
    <scope>IDENTIFICATION</scope>
</reference>
<dbReference type="InterPro" id="IPR051561">
    <property type="entry name" value="FRAS1_ECM"/>
</dbReference>
<dbReference type="SMART" id="SM00034">
    <property type="entry name" value="CLECT"/>
    <property type="match status" value="1"/>
</dbReference>
<dbReference type="GO" id="GO:0007155">
    <property type="term" value="P:cell adhesion"/>
    <property type="evidence" value="ECO:0007669"/>
    <property type="project" value="UniProtKB-KW"/>
</dbReference>
<dbReference type="Gene3D" id="3.10.100.10">
    <property type="entry name" value="Mannose-Binding Protein A, subunit A"/>
    <property type="match status" value="1"/>
</dbReference>
<evidence type="ECO:0000256" key="4">
    <source>
        <dbReference type="ARBA" id="ARBA00022737"/>
    </source>
</evidence>
<dbReference type="InterPro" id="IPR016187">
    <property type="entry name" value="CTDL_fold"/>
</dbReference>
<feature type="repeat" description="CSPG" evidence="8">
    <location>
        <begin position="443"/>
        <end position="537"/>
    </location>
</feature>
<dbReference type="CDD" id="cd00037">
    <property type="entry name" value="CLECT"/>
    <property type="match status" value="1"/>
</dbReference>
<evidence type="ECO:0000313" key="12">
    <source>
        <dbReference type="Proteomes" id="UP000007875"/>
    </source>
</evidence>
<dbReference type="STRING" id="51511.ENSCSAVP00000002188"/>
<evidence type="ECO:0000256" key="5">
    <source>
        <dbReference type="ARBA" id="ARBA00022837"/>
    </source>
</evidence>
<feature type="region of interest" description="Disordered" evidence="9">
    <location>
        <begin position="1788"/>
        <end position="1833"/>
    </location>
</feature>
<evidence type="ECO:0000256" key="8">
    <source>
        <dbReference type="PROSITE-ProRule" id="PRU01201"/>
    </source>
</evidence>
<dbReference type="Proteomes" id="UP000007875">
    <property type="component" value="Unassembled WGS sequence"/>
</dbReference>
<dbReference type="Pfam" id="PF16184">
    <property type="entry name" value="Cadherin_3"/>
    <property type="match status" value="11"/>
</dbReference>
<dbReference type="PANTHER" id="PTHR45739">
    <property type="entry name" value="MATRIX PROTEIN, PUTATIVE-RELATED"/>
    <property type="match status" value="1"/>
</dbReference>
<keyword evidence="4" id="KW-0677">Repeat</keyword>
<dbReference type="InterPro" id="IPR038081">
    <property type="entry name" value="CalX-like_sf"/>
</dbReference>
<dbReference type="Pfam" id="PF03160">
    <property type="entry name" value="Calx-beta"/>
    <property type="match status" value="1"/>
</dbReference>
<feature type="repeat" description="CSPG" evidence="8">
    <location>
        <begin position="1435"/>
        <end position="1523"/>
    </location>
</feature>
<feature type="domain" description="C-type lectin" evidence="10">
    <location>
        <begin position="2000"/>
        <end position="2103"/>
    </location>
</feature>
<evidence type="ECO:0000256" key="1">
    <source>
        <dbReference type="ARBA" id="ARBA00005529"/>
    </source>
</evidence>
<dbReference type="SMART" id="SM00237">
    <property type="entry name" value="Calx_beta"/>
    <property type="match status" value="1"/>
</dbReference>
<dbReference type="InParanoid" id="H2YA40"/>
<sequence length="2118" mass="240525">CKVEVVQNEPMYQKVGRFTPETFDCDYLPNSVRYEHNGSPFLLQDDVKLRSYVMLSNATVQETVIIHIRILNSRCDIIQINDVPLRVERNTKFSNPINRDVMEFDYDRDFDTECEVRVIYEGLYEFPAQGQLVRSDNSTETANTEQPHYITTGTIRTSCDDFLVMGIRYEHRSVPTPDVDYIPIHVVVTDRRSGSVLTQERHFLPVTIASAFPNQPPKPSFTNMYILEVDQFVLTNILPMTVSAMDGETRNERLIFNISKQPEAGFITHLNDESKSIDSFWQEDLESLQIAYQPPNISYPERQSFVVEFTIFDAYFEHSMPIRALFSVRVAQTNAPRVSWNMGLSMLEGQSRPITHSSLQVVDKDNLNRVRFMLAGGLQHGRLYVNNRPGFTFQWRDIEKGVVTYQHDDTDTRKDKIVFRVTDGIHSTRFKMPIKILPKDDAPPFLINNIVFTVHEGQTILIHRFMLEAHDADSSADYIKFNITKLPVAGEVQKRRNWERAGWAVNKFQQSDLYKGLIYYKHLGNEVFDDSFEFTLIDSCTPVPNISPIHRVVIKITPVNDLPPQPADGNSLALTLNETDVIHLTRRELHYVDLEEANSDVTFNIDAECRVIGGQSGVNAGRLIFTDDMVMLMKDPSVPTLRTFTQSAVDHEKVAYMPPMEDVGLHPLDVQFTFSVADGQGREIRDLTFAITVLPVDNQVAPTINVTRLSLHEGATQVISADLMQIHDEDTRKADLVVYLSTPPLVGAIYKNDIEMRENDSFSVMDVEFFRIIYHHDGGEIHTDRFQLTVSDGKQNTSTWMHVKITPVDDMPPTINGKIVMTINVREGSWGAISSDHLTATDVDTNDNELIFEILVPPHLGEITINGEPVTSFQQQDILDGKVHYEHDGTEVGKYVVEDVATFMVVDRRGNIHAVKDGFYEWIIAGVCQDTVVTTKDVHFDIHPVNTHPPRVALGSQVFRCNEGGFEPLTEAFLMADDFDSPTLNLSFIITEEPTYGFIEDVTPRPGYEKVIGKRTNSFTYDQLMSGYIRYVQSQHQGMEPTSDQFSIRASDGDHLSAQVPFLISITPMNDEAPVLIVQNITCNEGEMAPLTLVVDDMDSPHDHVMVVVTEAPTHGMVMDEMDIQKDTRHHDMQHMHAMEEFSMQQLNEHRVIPAYFHDGSESVQDQLELKVTDGMHVYKTHLMVNIIQVNDETPEIVHNEGITLELGSDKVVISSVALQARDGDTISSELLYELHSIPRRGLLQIKQQSDIVWNDLELGETFTEKDVEMNRIRYHHSSVLGSKGQDSFRFSVTDGEFTTPRVNFAITIEHTKKSAIHVTTHPLRVNERGQGYISGDVLLARDDAQRPEEITFDVIRSPAYGRIEYINFPGMEIEMFTQLDIMARNVIYIHTSKADTAVDTFRILASNGIKTKEAEINILITSVDEELPVLTLPQPSSMGHANLMLYSGSSVTITNMIINITDEDTSKNNVRLIIMERPQHGSMRLDGVETTVVTLGDLERGGFAYHHNGDGASIDRFTFTVSDGVHAGYFYQGGIRRQEATAFNLKIESLDETPPYVALNIEPTMIQPLGNHQTNGIYIDSNFLRTQDSGTLNNEDLIISIITPPSYGQLRLVHGNIGEESVMQFSQSDLDHRNIIYVVAARMRVDNDSFTFSVQDAWSNTLSESRFSMSWSHIKISQRKIKVCEDVGFIEVQVSRSGNLTRSAFVGVMVQPRNAKPGVDYVPSSATQIQFDPGVAHQTWRIEIMNDQLEERSEKFLVKLHTPVNSVLNPKKQKMLVVIKDKSHPSCSELNSKKLKSKKRKNKTKKKKSKAKKRKKGQSRNIAADQSSTSSGRVTNGSNLFFMQLRYGKHGPGVTVSPASFFRNETHRIWRYHGLLPVTVDETEEDIFSSSSNVLDVVPTVYPLSTVFMCSEPIRDTHSFQVKKCLNLYFCQNFMSLVTTISQPCNLSARGRLHYDAGRSTLFQCDGSQWLAWRARERPVIQPEPTTPANHCEDGWLAFRNRCYYVSSAEEISWNSAQRSCREIHGAHLVSLGSRKQMNWLWKLSRKTPFFIGLNSKLNHQEWEWMDGSEVSFMNWKRRFPRPDGGRCVVVVRRQWQDHSCSDLPTRQTKYICARDP</sequence>
<feature type="repeat" description="CSPG" evidence="8">
    <location>
        <begin position="1067"/>
        <end position="1173"/>
    </location>
</feature>
<feature type="compositionally biased region" description="Polar residues" evidence="9">
    <location>
        <begin position="1820"/>
        <end position="1833"/>
    </location>
</feature>
<dbReference type="SUPFAM" id="SSF141072">
    <property type="entry name" value="CalX-like"/>
    <property type="match status" value="1"/>
</dbReference>
<dbReference type="GO" id="GO:0007154">
    <property type="term" value="P:cell communication"/>
    <property type="evidence" value="ECO:0007669"/>
    <property type="project" value="InterPro"/>
</dbReference>
<reference evidence="12" key="1">
    <citation type="submission" date="2003-08" db="EMBL/GenBank/DDBJ databases">
        <authorList>
            <person name="Birren B."/>
            <person name="Nusbaum C."/>
            <person name="Abebe A."/>
            <person name="Abouelleil A."/>
            <person name="Adekoya E."/>
            <person name="Ait-zahra M."/>
            <person name="Allen N."/>
            <person name="Allen T."/>
            <person name="An P."/>
            <person name="Anderson M."/>
            <person name="Anderson S."/>
            <person name="Arachchi H."/>
            <person name="Armbruster J."/>
            <person name="Bachantsang P."/>
            <person name="Baldwin J."/>
            <person name="Barry A."/>
            <person name="Bayul T."/>
            <person name="Blitshsteyn B."/>
            <person name="Bloom T."/>
            <person name="Blye J."/>
            <person name="Boguslavskiy L."/>
            <person name="Borowsky M."/>
            <person name="Boukhgalter B."/>
            <person name="Brunache A."/>
            <person name="Butler J."/>
            <person name="Calixte N."/>
            <person name="Calvo S."/>
            <person name="Camarata J."/>
            <person name="Campo K."/>
            <person name="Chang J."/>
            <person name="Cheshatsang Y."/>
            <person name="Citroen M."/>
            <person name="Collymore A."/>
            <person name="Considine T."/>
            <person name="Cook A."/>
            <person name="Cooke P."/>
            <person name="Corum B."/>
            <person name="Cuomo C."/>
            <person name="David R."/>
            <person name="Dawoe T."/>
            <person name="Degray S."/>
            <person name="Dodge S."/>
            <person name="Dooley K."/>
            <person name="Dorje P."/>
            <person name="Dorjee K."/>
            <person name="Dorris L."/>
            <person name="Duffey N."/>
            <person name="Dupes A."/>
            <person name="Elkins T."/>
            <person name="Engels R."/>
            <person name="Erickson J."/>
            <person name="Farina A."/>
            <person name="Faro S."/>
            <person name="Ferreira P."/>
            <person name="Fischer H."/>
            <person name="Fitzgerald M."/>
            <person name="Foley K."/>
            <person name="Gage D."/>
            <person name="Galagan J."/>
            <person name="Gearin G."/>
            <person name="Gnerre S."/>
            <person name="Gnirke A."/>
            <person name="Goyette A."/>
            <person name="Graham J."/>
            <person name="Grandbois E."/>
            <person name="Gyaltsen K."/>
            <person name="Hafez N."/>
            <person name="Hagopian D."/>
            <person name="Hagos B."/>
            <person name="Hall J."/>
            <person name="Hatcher B."/>
            <person name="Heller A."/>
            <person name="Higgins H."/>
            <person name="Honan T."/>
            <person name="Horn A."/>
            <person name="Houde N."/>
            <person name="Hughes L."/>
            <person name="Hulme W."/>
            <person name="Husby E."/>
            <person name="Iliev I."/>
            <person name="Jaffe D."/>
            <person name="Jones C."/>
            <person name="Kamal M."/>
            <person name="Kamat A."/>
            <person name="Kamvysselis M."/>
            <person name="Karlsson E."/>
            <person name="Kells C."/>
            <person name="Kieu A."/>
            <person name="Kisner P."/>
            <person name="Kodira C."/>
            <person name="Kulbokas E."/>
            <person name="Labutti K."/>
            <person name="Lama D."/>
            <person name="Landers T."/>
            <person name="Leger J."/>
            <person name="Levine S."/>
            <person name="Lewis D."/>
            <person name="Lewis T."/>
            <person name="Lindblad-toh K."/>
            <person name="Liu X."/>
            <person name="Lokyitsang T."/>
            <person name="Lokyitsang Y."/>
            <person name="Lucien O."/>
            <person name="Lui A."/>
            <person name="Ma L.J."/>
            <person name="Mabbitt R."/>
            <person name="Macdonald J."/>
            <person name="Maclean C."/>
            <person name="Major J."/>
            <person name="Manning J."/>
            <person name="Marabella R."/>
            <person name="Maru K."/>
            <person name="Matthews C."/>
            <person name="Mauceli E."/>
            <person name="Mccarthy M."/>
            <person name="Mcdonough S."/>
            <person name="Mcghee T."/>
            <person name="Meldrim J."/>
            <person name="Meneus L."/>
            <person name="Mesirov J."/>
            <person name="Mihalev A."/>
            <person name="Mihova T."/>
            <person name="Mikkelsen T."/>
            <person name="Mlenga V."/>
            <person name="Moru K."/>
            <person name="Mozes J."/>
            <person name="Mulrain L."/>
            <person name="Munson G."/>
            <person name="Naylor J."/>
            <person name="Newes C."/>
            <person name="Nguyen C."/>
            <person name="Nguyen N."/>
            <person name="Nguyen T."/>
            <person name="Nicol R."/>
            <person name="Nielsen C."/>
            <person name="Nizzari M."/>
            <person name="Norbu C."/>
            <person name="Norbu N."/>
            <person name="O'donnell P."/>
            <person name="Okoawo O."/>
            <person name="O'leary S."/>
            <person name="Omotosho B."/>
            <person name="O'neill K."/>
            <person name="Osman S."/>
            <person name="Parker S."/>
            <person name="Perrin D."/>
            <person name="Phunkhang P."/>
            <person name="Piqani B."/>
            <person name="Purcell S."/>
            <person name="Rachupka T."/>
            <person name="Ramasamy U."/>
            <person name="Rameau R."/>
            <person name="Ray V."/>
            <person name="Raymond C."/>
            <person name="Retta R."/>
            <person name="Richardson S."/>
            <person name="Rise C."/>
            <person name="Rodriguez J."/>
            <person name="Rogers J."/>
            <person name="Rogov P."/>
            <person name="Rutman M."/>
            <person name="Schupbach R."/>
            <person name="Seaman C."/>
            <person name="Settipalli S."/>
            <person name="Sharpe T."/>
            <person name="Sheridan J."/>
            <person name="Sherpa N."/>
            <person name="Shi J."/>
            <person name="Smirnov S."/>
            <person name="Smith C."/>
            <person name="Sougnez C."/>
            <person name="Spencer B."/>
            <person name="Stalker J."/>
            <person name="Stange-thomann N."/>
            <person name="Stavropoulos S."/>
            <person name="Stetson K."/>
            <person name="Stone C."/>
            <person name="Stone S."/>
            <person name="Stubbs M."/>
            <person name="Talamas J."/>
            <person name="Tchuinga P."/>
            <person name="Tenzing P."/>
            <person name="Tesfaye S."/>
            <person name="Theodore J."/>
            <person name="Thoulutsang Y."/>
            <person name="Topham K."/>
            <person name="Towey S."/>
            <person name="Tsamla T."/>
            <person name="Tsomo N."/>
            <person name="Vallee D."/>
            <person name="Vassiliev H."/>
            <person name="Venkataraman V."/>
            <person name="Vinson J."/>
            <person name="Vo A."/>
            <person name="Wade C."/>
            <person name="Wang S."/>
            <person name="Wangchuk T."/>
            <person name="Wangdi T."/>
            <person name="Whittaker C."/>
            <person name="Wilkinson J."/>
            <person name="Wu Y."/>
            <person name="Wyman D."/>
            <person name="Yadav S."/>
            <person name="Yang S."/>
            <person name="Yang X."/>
            <person name="Yeager S."/>
            <person name="Yee E."/>
            <person name="Young G."/>
            <person name="Zainoun J."/>
            <person name="Zembeck L."/>
            <person name="Zimmer A."/>
            <person name="Zody M."/>
            <person name="Lander E."/>
        </authorList>
    </citation>
    <scope>NUCLEOTIDE SEQUENCE [LARGE SCALE GENOMIC DNA]</scope>
</reference>
<dbReference type="InterPro" id="IPR045658">
    <property type="entry name" value="FRAS1-rel_N"/>
</dbReference>
<keyword evidence="5" id="KW-0106">Calcium</keyword>
<dbReference type="Pfam" id="PF19309">
    <property type="entry name" value="Frem_N"/>
    <property type="match status" value="1"/>
</dbReference>
<evidence type="ECO:0000256" key="2">
    <source>
        <dbReference type="ARBA" id="ARBA00022723"/>
    </source>
</evidence>
<feature type="repeat" description="CSPG" evidence="8">
    <location>
        <begin position="949"/>
        <end position="1051"/>
    </location>
</feature>
<dbReference type="InterPro" id="IPR039005">
    <property type="entry name" value="CSPG_rpt"/>
</dbReference>
<dbReference type="SUPFAM" id="SSF56436">
    <property type="entry name" value="C-type lectin-like"/>
    <property type="match status" value="1"/>
</dbReference>
<feature type="repeat" description="CSPG" evidence="8">
    <location>
        <begin position="810"/>
        <end position="906"/>
    </location>
</feature>
<dbReference type="GO" id="GO:0009653">
    <property type="term" value="P:anatomical structure morphogenesis"/>
    <property type="evidence" value="ECO:0007669"/>
    <property type="project" value="TreeGrafter"/>
</dbReference>
<keyword evidence="7" id="KW-0325">Glycoprotein</keyword>
<feature type="repeat" description="CSPG" evidence="8">
    <location>
        <begin position="1194"/>
        <end position="1294"/>
    </location>
</feature>
<keyword evidence="6" id="KW-0130">Cell adhesion</keyword>
<keyword evidence="12" id="KW-1185">Reference proteome</keyword>
<evidence type="ECO:0000256" key="6">
    <source>
        <dbReference type="ARBA" id="ARBA00022889"/>
    </source>
</evidence>
<dbReference type="OMA" id="DIGPHLQ"/>
<reference evidence="11" key="3">
    <citation type="submission" date="2025-09" db="UniProtKB">
        <authorList>
            <consortium name="Ensembl"/>
        </authorList>
    </citation>
    <scope>IDENTIFICATION</scope>
</reference>
<proteinExistence type="inferred from homology"/>
<name>H2YA40_CIOSA</name>
<dbReference type="InterPro" id="IPR016186">
    <property type="entry name" value="C-type_lectin-like/link_sf"/>
</dbReference>
<feature type="repeat" description="CSPG" evidence="8">
    <location>
        <begin position="1315"/>
        <end position="1407"/>
    </location>
</feature>
<dbReference type="PROSITE" id="PS51854">
    <property type="entry name" value="CSPG"/>
    <property type="match status" value="10"/>
</dbReference>
<keyword evidence="2" id="KW-0479">Metal-binding</keyword>
<dbReference type="InterPro" id="IPR001304">
    <property type="entry name" value="C-type_lectin-like"/>
</dbReference>
<dbReference type="GO" id="GO:0016020">
    <property type="term" value="C:membrane"/>
    <property type="evidence" value="ECO:0007669"/>
    <property type="project" value="InterPro"/>
</dbReference>
<feature type="repeat" description="CSPG" evidence="8">
    <location>
        <begin position="335"/>
        <end position="422"/>
    </location>
</feature>
<keyword evidence="3" id="KW-0732">Signal</keyword>
<dbReference type="InterPro" id="IPR003644">
    <property type="entry name" value="Calx_beta"/>
</dbReference>
<feature type="repeat" description="CSPG" evidence="8">
    <location>
        <begin position="700"/>
        <end position="791"/>
    </location>
</feature>
<comment type="similarity">
    <text evidence="1">Belongs to the FRAS1 family.</text>
</comment>
<evidence type="ECO:0000259" key="10">
    <source>
        <dbReference type="PROSITE" id="PS50041"/>
    </source>
</evidence>
<evidence type="ECO:0000256" key="3">
    <source>
        <dbReference type="ARBA" id="ARBA00022729"/>
    </source>
</evidence>
<dbReference type="GeneTree" id="ENSGT00940000174298"/>
<dbReference type="GO" id="GO:0046872">
    <property type="term" value="F:metal ion binding"/>
    <property type="evidence" value="ECO:0007669"/>
    <property type="project" value="UniProtKB-KW"/>
</dbReference>
<dbReference type="PANTHER" id="PTHR45739:SF11">
    <property type="entry name" value="FRAS1-RELATED EXTRACELLULAR MATRIX PROTEIN 1-LIKE ISOFORM X1"/>
    <property type="match status" value="1"/>
</dbReference>
<organism evidence="11 12">
    <name type="scientific">Ciona savignyi</name>
    <name type="common">Pacific transparent sea squirt</name>
    <dbReference type="NCBI Taxonomy" id="51511"/>
    <lineage>
        <taxon>Eukaryota</taxon>
        <taxon>Metazoa</taxon>
        <taxon>Chordata</taxon>
        <taxon>Tunicata</taxon>
        <taxon>Ascidiacea</taxon>
        <taxon>Phlebobranchia</taxon>
        <taxon>Cionidae</taxon>
        <taxon>Ciona</taxon>
    </lineage>
</organism>
<evidence type="ECO:0000313" key="11">
    <source>
        <dbReference type="Ensembl" id="ENSCSAVP00000002188.1"/>
    </source>
</evidence>
<dbReference type="PROSITE" id="PS50041">
    <property type="entry name" value="C_TYPE_LECTIN_2"/>
    <property type="match status" value="1"/>
</dbReference>
<evidence type="ECO:0000256" key="7">
    <source>
        <dbReference type="ARBA" id="ARBA00023180"/>
    </source>
</evidence>
<evidence type="ECO:0000256" key="9">
    <source>
        <dbReference type="SAM" id="MobiDB-lite"/>
    </source>
</evidence>
<dbReference type="Pfam" id="PF00059">
    <property type="entry name" value="Lectin_C"/>
    <property type="match status" value="1"/>
</dbReference>
<dbReference type="Ensembl" id="ENSCSAVT00000002226.1">
    <property type="protein sequence ID" value="ENSCSAVP00000002188.1"/>
    <property type="gene ID" value="ENSCSAVG00000001283.1"/>
</dbReference>
<dbReference type="Gene3D" id="2.60.40.2030">
    <property type="match status" value="1"/>
</dbReference>
<accession>H2YA40</accession>
<protein>
    <recommendedName>
        <fullName evidence="10">C-type lectin domain-containing protein</fullName>
    </recommendedName>
</protein>
<feature type="compositionally biased region" description="Basic residues" evidence="9">
    <location>
        <begin position="1794"/>
        <end position="1819"/>
    </location>
</feature>
<feature type="repeat" description="CSPG" evidence="8">
    <location>
        <begin position="218"/>
        <end position="310"/>
    </location>
</feature>
<dbReference type="eggNOG" id="KOG3597">
    <property type="taxonomic scope" value="Eukaryota"/>
</dbReference>